<protein>
    <submittedName>
        <fullName evidence="2">Uncharacterized protein</fullName>
    </submittedName>
</protein>
<dbReference type="AlphaFoldDB" id="A0A150G5A1"/>
<feature type="region of interest" description="Disordered" evidence="1">
    <location>
        <begin position="1"/>
        <end position="54"/>
    </location>
</feature>
<dbReference type="EMBL" id="LSYV01000064">
    <property type="protein sequence ID" value="KXZ44715.1"/>
    <property type="molecule type" value="Genomic_DNA"/>
</dbReference>
<feature type="region of interest" description="Disordered" evidence="1">
    <location>
        <begin position="89"/>
        <end position="122"/>
    </location>
</feature>
<evidence type="ECO:0000256" key="1">
    <source>
        <dbReference type="SAM" id="MobiDB-lite"/>
    </source>
</evidence>
<organism evidence="2 3">
    <name type="scientific">Gonium pectorale</name>
    <name type="common">Green alga</name>
    <dbReference type="NCBI Taxonomy" id="33097"/>
    <lineage>
        <taxon>Eukaryota</taxon>
        <taxon>Viridiplantae</taxon>
        <taxon>Chlorophyta</taxon>
        <taxon>core chlorophytes</taxon>
        <taxon>Chlorophyceae</taxon>
        <taxon>CS clade</taxon>
        <taxon>Chlamydomonadales</taxon>
        <taxon>Volvocaceae</taxon>
        <taxon>Gonium</taxon>
    </lineage>
</organism>
<proteinExistence type="predicted"/>
<sequence length="210" mass="19894">MHARQPSAADSYDGASRDEPYPYGGMDPAAAAGSVAGANSVGGGGVGLPPGRRAPAALAGAMSDPAPAALRGPGAAAGAASRYLLAAAAYPPPASPPPASSAACSVTFSPGPSRTTTAGTAVSNRTISAGTPVATAWLHHAHSPYVGPVGPSHGGGPGPGTGTGTGAGARDSSYGGSPEPNAGPGGALPGLQERDSLHSQAGTTSIEEAR</sequence>
<evidence type="ECO:0000313" key="2">
    <source>
        <dbReference type="EMBL" id="KXZ44715.1"/>
    </source>
</evidence>
<reference evidence="3" key="1">
    <citation type="journal article" date="2016" name="Nat. Commun.">
        <title>The Gonium pectorale genome demonstrates co-option of cell cycle regulation during the evolution of multicellularity.</title>
        <authorList>
            <person name="Hanschen E.R."/>
            <person name="Marriage T.N."/>
            <person name="Ferris P.J."/>
            <person name="Hamaji T."/>
            <person name="Toyoda A."/>
            <person name="Fujiyama A."/>
            <person name="Neme R."/>
            <person name="Noguchi H."/>
            <person name="Minakuchi Y."/>
            <person name="Suzuki M."/>
            <person name="Kawai-Toyooka H."/>
            <person name="Smith D.R."/>
            <person name="Sparks H."/>
            <person name="Anderson J."/>
            <person name="Bakaric R."/>
            <person name="Luria V."/>
            <person name="Karger A."/>
            <person name="Kirschner M.W."/>
            <person name="Durand P.M."/>
            <person name="Michod R.E."/>
            <person name="Nozaki H."/>
            <person name="Olson B.J."/>
        </authorList>
    </citation>
    <scope>NUCLEOTIDE SEQUENCE [LARGE SCALE GENOMIC DNA]</scope>
    <source>
        <strain evidence="3">NIES-2863</strain>
    </source>
</reference>
<accession>A0A150G5A1</accession>
<evidence type="ECO:0000313" key="3">
    <source>
        <dbReference type="Proteomes" id="UP000075714"/>
    </source>
</evidence>
<feature type="compositionally biased region" description="Polar residues" evidence="1">
    <location>
        <begin position="104"/>
        <end position="122"/>
    </location>
</feature>
<feature type="compositionally biased region" description="Polar residues" evidence="1">
    <location>
        <begin position="198"/>
        <end position="210"/>
    </location>
</feature>
<keyword evidence="3" id="KW-1185">Reference proteome</keyword>
<feature type="compositionally biased region" description="Pro residues" evidence="1">
    <location>
        <begin position="90"/>
        <end position="99"/>
    </location>
</feature>
<comment type="caution">
    <text evidence="2">The sequence shown here is derived from an EMBL/GenBank/DDBJ whole genome shotgun (WGS) entry which is preliminary data.</text>
</comment>
<feature type="region of interest" description="Disordered" evidence="1">
    <location>
        <begin position="142"/>
        <end position="210"/>
    </location>
</feature>
<feature type="compositionally biased region" description="Low complexity" evidence="1">
    <location>
        <begin position="28"/>
        <end position="39"/>
    </location>
</feature>
<gene>
    <name evidence="2" type="ORF">GPECTOR_63g41</name>
</gene>
<feature type="compositionally biased region" description="Gly residues" evidence="1">
    <location>
        <begin position="152"/>
        <end position="167"/>
    </location>
</feature>
<name>A0A150G5A1_GONPE</name>
<dbReference type="Proteomes" id="UP000075714">
    <property type="component" value="Unassembled WGS sequence"/>
</dbReference>